<comment type="subcellular location">
    <subcellularLocation>
        <location evidence="1">Cell inner membrane</location>
        <topology evidence="1">Single-pass membrane protein</topology>
        <orientation evidence="1">Periplasmic side</orientation>
    </subcellularLocation>
    <subcellularLocation>
        <location evidence="10">Cell outer membrane</location>
        <topology evidence="10">Multi-pass membrane protein</topology>
    </subcellularLocation>
</comment>
<keyword evidence="7" id="KW-0653">Protein transport</keyword>
<feature type="transmembrane region" description="Helical" evidence="11">
    <location>
        <begin position="175"/>
        <end position="194"/>
    </location>
</feature>
<dbReference type="Proteomes" id="UP000251993">
    <property type="component" value="Chromosome"/>
</dbReference>
<evidence type="ECO:0000256" key="9">
    <source>
        <dbReference type="ARBA" id="ARBA00023136"/>
    </source>
</evidence>
<keyword evidence="10" id="KW-0998">Cell outer membrane</keyword>
<dbReference type="Pfam" id="PF03544">
    <property type="entry name" value="TonB_C"/>
    <property type="match status" value="2"/>
</dbReference>
<keyword evidence="9 10" id="KW-0472">Membrane</keyword>
<keyword evidence="8 11" id="KW-1133">Transmembrane helix</keyword>
<feature type="transmembrane region" description="Helical" evidence="11">
    <location>
        <begin position="36"/>
        <end position="53"/>
    </location>
</feature>
<dbReference type="InterPro" id="IPR037066">
    <property type="entry name" value="Plug_dom_sf"/>
</dbReference>
<evidence type="ECO:0000256" key="8">
    <source>
        <dbReference type="ARBA" id="ARBA00022989"/>
    </source>
</evidence>
<evidence type="ECO:0000256" key="11">
    <source>
        <dbReference type="SAM" id="Phobius"/>
    </source>
</evidence>
<dbReference type="EMBL" id="CP030850">
    <property type="protein sequence ID" value="AXE20551.1"/>
    <property type="molecule type" value="Genomic_DNA"/>
</dbReference>
<dbReference type="PANTHER" id="PTHR33446">
    <property type="entry name" value="PROTEIN TONB-RELATED"/>
    <property type="match status" value="1"/>
</dbReference>
<accession>A0A344TPI0</accession>
<dbReference type="InterPro" id="IPR039426">
    <property type="entry name" value="TonB-dep_rcpt-like"/>
</dbReference>
<dbReference type="GO" id="GO:0098797">
    <property type="term" value="C:plasma membrane protein complex"/>
    <property type="evidence" value="ECO:0007669"/>
    <property type="project" value="TreeGrafter"/>
</dbReference>
<dbReference type="InterPro" id="IPR012910">
    <property type="entry name" value="Plug_dom"/>
</dbReference>
<evidence type="ECO:0000256" key="6">
    <source>
        <dbReference type="ARBA" id="ARBA00022692"/>
    </source>
</evidence>
<dbReference type="PANTHER" id="PTHR33446:SF2">
    <property type="entry name" value="PROTEIN TONB"/>
    <property type="match status" value="1"/>
</dbReference>
<evidence type="ECO:0000256" key="4">
    <source>
        <dbReference type="ARBA" id="ARBA00022475"/>
    </source>
</evidence>
<feature type="transmembrane region" description="Helical" evidence="11">
    <location>
        <begin position="127"/>
        <end position="147"/>
    </location>
</feature>
<keyword evidence="5" id="KW-0997">Cell inner membrane</keyword>
<protein>
    <recommendedName>
        <fullName evidence="12">TonB C-terminal domain-containing protein</fullName>
    </recommendedName>
</protein>
<dbReference type="InterPro" id="IPR008969">
    <property type="entry name" value="CarboxyPept-like_regulatory"/>
</dbReference>
<dbReference type="GO" id="GO:0009279">
    <property type="term" value="C:cell outer membrane"/>
    <property type="evidence" value="ECO:0007669"/>
    <property type="project" value="UniProtKB-SubCell"/>
</dbReference>
<dbReference type="InterPro" id="IPR037682">
    <property type="entry name" value="TonB_C"/>
</dbReference>
<comment type="similarity">
    <text evidence="10">Belongs to the TonB-dependent receptor family.</text>
</comment>
<evidence type="ECO:0000313" key="14">
    <source>
        <dbReference type="Proteomes" id="UP000251993"/>
    </source>
</evidence>
<dbReference type="SUPFAM" id="SSF56935">
    <property type="entry name" value="Porins"/>
    <property type="match status" value="1"/>
</dbReference>
<dbReference type="NCBIfam" id="TIGR01352">
    <property type="entry name" value="tonB_Cterm"/>
    <property type="match status" value="2"/>
</dbReference>
<keyword evidence="4" id="KW-1003">Cell membrane</keyword>
<feature type="transmembrane region" description="Helical" evidence="11">
    <location>
        <begin position="6"/>
        <end position="24"/>
    </location>
</feature>
<reference evidence="13 14" key="1">
    <citation type="submission" date="2018-07" db="EMBL/GenBank/DDBJ databases">
        <title>Genome sequencing of Runella.</title>
        <authorList>
            <person name="Baek M.-G."/>
            <person name="Yi H."/>
        </authorList>
    </citation>
    <scope>NUCLEOTIDE SEQUENCE [LARGE SCALE GENOMIC DNA]</scope>
    <source>
        <strain evidence="13 14">HYN0085</strain>
    </source>
</reference>
<evidence type="ECO:0000313" key="13">
    <source>
        <dbReference type="EMBL" id="AXE20551.1"/>
    </source>
</evidence>
<keyword evidence="14" id="KW-1185">Reference proteome</keyword>
<dbReference type="RefSeq" id="WP_114069314.1">
    <property type="nucleotide sequence ID" value="NZ_CP030850.1"/>
</dbReference>
<dbReference type="GO" id="GO:0031992">
    <property type="term" value="F:energy transducer activity"/>
    <property type="evidence" value="ECO:0007669"/>
    <property type="project" value="TreeGrafter"/>
</dbReference>
<dbReference type="SUPFAM" id="SSF49464">
    <property type="entry name" value="Carboxypeptidase regulatory domain-like"/>
    <property type="match status" value="1"/>
</dbReference>
<dbReference type="Gene3D" id="3.30.1150.10">
    <property type="match status" value="2"/>
</dbReference>
<dbReference type="InterPro" id="IPR006260">
    <property type="entry name" value="TonB/TolA_C"/>
</dbReference>
<dbReference type="Pfam" id="PF07715">
    <property type="entry name" value="Plug"/>
    <property type="match status" value="1"/>
</dbReference>
<dbReference type="Gene3D" id="2.60.40.1120">
    <property type="entry name" value="Carboxypeptidase-like, regulatory domain"/>
    <property type="match status" value="1"/>
</dbReference>
<evidence type="ECO:0000259" key="12">
    <source>
        <dbReference type="PROSITE" id="PS52015"/>
    </source>
</evidence>
<evidence type="ECO:0000256" key="10">
    <source>
        <dbReference type="PROSITE-ProRule" id="PRU01360"/>
    </source>
</evidence>
<dbReference type="GO" id="GO:0055085">
    <property type="term" value="P:transmembrane transport"/>
    <property type="evidence" value="ECO:0007669"/>
    <property type="project" value="InterPro"/>
</dbReference>
<organism evidence="13 14">
    <name type="scientific">Runella rosea</name>
    <dbReference type="NCBI Taxonomy" id="2259595"/>
    <lineage>
        <taxon>Bacteria</taxon>
        <taxon>Pseudomonadati</taxon>
        <taxon>Bacteroidota</taxon>
        <taxon>Cytophagia</taxon>
        <taxon>Cytophagales</taxon>
        <taxon>Spirosomataceae</taxon>
        <taxon>Runella</taxon>
    </lineage>
</organism>
<evidence type="ECO:0000256" key="2">
    <source>
        <dbReference type="ARBA" id="ARBA00006555"/>
    </source>
</evidence>
<dbReference type="SUPFAM" id="SSF74653">
    <property type="entry name" value="TolA/TonB C-terminal domain"/>
    <property type="match status" value="2"/>
</dbReference>
<proteinExistence type="inferred from homology"/>
<keyword evidence="6 10" id="KW-0812">Transmembrane</keyword>
<feature type="transmembrane region" description="Helical" evidence="11">
    <location>
        <begin position="88"/>
        <end position="106"/>
    </location>
</feature>
<evidence type="ECO:0000256" key="3">
    <source>
        <dbReference type="ARBA" id="ARBA00022448"/>
    </source>
</evidence>
<evidence type="ECO:0000256" key="1">
    <source>
        <dbReference type="ARBA" id="ARBA00004383"/>
    </source>
</evidence>
<evidence type="ECO:0000256" key="5">
    <source>
        <dbReference type="ARBA" id="ARBA00022519"/>
    </source>
</evidence>
<gene>
    <name evidence="13" type="ORF">DR864_23845</name>
</gene>
<dbReference type="Gene3D" id="2.170.130.10">
    <property type="entry name" value="TonB-dependent receptor, plug domain"/>
    <property type="match status" value="2"/>
</dbReference>
<dbReference type="InterPro" id="IPR008756">
    <property type="entry name" value="Peptidase_M56"/>
</dbReference>
<name>A0A344TPI0_9BACT</name>
<keyword evidence="3 10" id="KW-0813">Transport</keyword>
<dbReference type="Pfam" id="PF13715">
    <property type="entry name" value="CarbopepD_reg_2"/>
    <property type="match status" value="1"/>
</dbReference>
<feature type="domain" description="TonB C-terminal" evidence="12">
    <location>
        <begin position="418"/>
        <end position="514"/>
    </location>
</feature>
<comment type="similarity">
    <text evidence="2">Belongs to the TonB family.</text>
</comment>
<dbReference type="InterPro" id="IPR051045">
    <property type="entry name" value="TonB-dependent_transducer"/>
</dbReference>
<dbReference type="GO" id="GO:0015031">
    <property type="term" value="P:protein transport"/>
    <property type="evidence" value="ECO:0007669"/>
    <property type="project" value="UniProtKB-KW"/>
</dbReference>
<evidence type="ECO:0000256" key="7">
    <source>
        <dbReference type="ARBA" id="ARBA00022927"/>
    </source>
</evidence>
<keyword evidence="10" id="KW-1134">Transmembrane beta strand</keyword>
<sequence>MESFIYLFKASAGMVALYGLYWLLLRKHTYFTFNRFYLLAALLIALAAPFVVLTEKAPESLPITQISLEPTTVVYQPVEDPFMTAEQVLWLVYGLGVLAMLGRLGFRLWQVLKIIRAGERQRAGKYILVRAADGSISSFSFLNYLVVSQKDAEAYGDVVLRHELVHIQERHSLDLLWLELVHVFWWFNPILIFFKRSLKEIHEFIADERATNGDRMQYAHTLVGYAFGVSPNVLTNNFFDATQLKNRISMLTKNRSSRWVLGRYLLAVPLIIGLVVLVAARRAESEVPDNEQVMAEELTVKGRITTQDGKGLPGVVVIVANTQRGTTTDLEGNYLINVMRGKQLVFSFVGYKTQVLDVTKSEQNVIMQLEPKELNEVVVVAYGAEPSKGEVVSAEEKSKLTKNGEVFTVVEQNPEFPGGMSELGRYLGRAIKYPASAQRANVQGKVFVQFVVGKDGDIRDPRIVKGIGFGCDEEALRVTLNMPKWNPGKQNGKAVAVQYNLPIAFVLEKKAATLSNGDKNPEFPGGTPALSQYFSTNLKYPTAAARANVEGIVLVSFTVTKEGAIKDIVIDKGIGFGADAEAIRLISKMPRWNPALKDGQPVDAKCSVPVSFVLEKKEPSVKINTTNPATGGGSLYRYNPSIKVNGNKPLILVDGIRVEGDLDGRWSPEDIESIEVLKDESATKIYGSMAMHGVVRITTKKATAVRKEVVEKNMPENALWLLDGKEMEKDQIQKLSPDSIQNMNVLKGEEAIKKYGDKGKRGVIEITTKKN</sequence>
<dbReference type="KEGG" id="run:DR864_23845"/>
<dbReference type="PROSITE" id="PS52015">
    <property type="entry name" value="TONB_CTD"/>
    <property type="match status" value="2"/>
</dbReference>
<dbReference type="Pfam" id="PF05569">
    <property type="entry name" value="Peptidase_M56"/>
    <property type="match status" value="1"/>
</dbReference>
<dbReference type="CDD" id="cd07341">
    <property type="entry name" value="M56_BlaR1_MecR1_like"/>
    <property type="match status" value="1"/>
</dbReference>
<dbReference type="AlphaFoldDB" id="A0A344TPI0"/>
<feature type="domain" description="TonB C-terminal" evidence="12">
    <location>
        <begin position="525"/>
        <end position="621"/>
    </location>
</feature>
<feature type="transmembrane region" description="Helical" evidence="11">
    <location>
        <begin position="260"/>
        <end position="280"/>
    </location>
</feature>
<dbReference type="PROSITE" id="PS52016">
    <property type="entry name" value="TONB_DEPENDENT_REC_3"/>
    <property type="match status" value="1"/>
</dbReference>
<dbReference type="OrthoDB" id="1522859at2"/>